<dbReference type="EMBL" id="QBLH01003951">
    <property type="protein sequence ID" value="TGZ32139.1"/>
    <property type="molecule type" value="Genomic_DNA"/>
</dbReference>
<evidence type="ECO:0000313" key="3">
    <source>
        <dbReference type="Proteomes" id="UP000310200"/>
    </source>
</evidence>
<comment type="caution">
    <text evidence="2">The sequence shown here is derived from an EMBL/GenBank/DDBJ whole genome shotgun (WGS) entry which is preliminary data.</text>
</comment>
<feature type="region of interest" description="Disordered" evidence="1">
    <location>
        <begin position="145"/>
        <end position="178"/>
    </location>
</feature>
<dbReference type="Proteomes" id="UP000310200">
    <property type="component" value="Unassembled WGS sequence"/>
</dbReference>
<evidence type="ECO:0000313" key="2">
    <source>
        <dbReference type="EMBL" id="TGZ32139.1"/>
    </source>
</evidence>
<dbReference type="AlphaFoldDB" id="A0A4S2JBZ6"/>
<reference evidence="2 3" key="1">
    <citation type="journal article" date="2019" name="Philos. Trans. R. Soc. Lond., B, Biol. Sci.">
        <title>Ant behaviour and brain gene expression of defending hosts depend on the ecological success of the intruding social parasite.</title>
        <authorList>
            <person name="Kaur R."/>
            <person name="Stoldt M."/>
            <person name="Jongepier E."/>
            <person name="Feldmeyer B."/>
            <person name="Menzel F."/>
            <person name="Bornberg-Bauer E."/>
            <person name="Foitzik S."/>
        </authorList>
    </citation>
    <scope>NUCLEOTIDE SEQUENCE [LARGE SCALE GENOMIC DNA]</scope>
    <source>
        <tissue evidence="2">Whole body</tissue>
    </source>
</reference>
<evidence type="ECO:0000256" key="1">
    <source>
        <dbReference type="SAM" id="MobiDB-lite"/>
    </source>
</evidence>
<sequence length="284" mass="32874">MEHPSYVYLCLIIEPSLALTFGPDRTWSRCRAPLRGHLFATYPEETLVQGTTNCVHQDKYGDSVDVAGVFSRVLARGSAWALQWTKGRQICGRVVLLQWRTAEDQFHTTASRIDYMETTFLSFQFLNSRRLVGNATFRCRNMPKKRETVPDQRRTADVVNEKATTAERRKREREKERRLRPQRTMCAGRRCWRWERTERRQVLLLGPCCYPVTVHRAEFATRRRVARGREIFMTSDGDGRGGLIIGGMKEDVERESRGRESCCAFCAGRSARPWFAGRVIDEIS</sequence>
<proteinExistence type="predicted"/>
<protein>
    <submittedName>
        <fullName evidence="2">Uncharacterized protein</fullName>
    </submittedName>
</protein>
<gene>
    <name evidence="2" type="ORF">DBV15_01015</name>
</gene>
<organism evidence="2 3">
    <name type="scientific">Temnothorax longispinosus</name>
    <dbReference type="NCBI Taxonomy" id="300112"/>
    <lineage>
        <taxon>Eukaryota</taxon>
        <taxon>Metazoa</taxon>
        <taxon>Ecdysozoa</taxon>
        <taxon>Arthropoda</taxon>
        <taxon>Hexapoda</taxon>
        <taxon>Insecta</taxon>
        <taxon>Pterygota</taxon>
        <taxon>Neoptera</taxon>
        <taxon>Endopterygota</taxon>
        <taxon>Hymenoptera</taxon>
        <taxon>Apocrita</taxon>
        <taxon>Aculeata</taxon>
        <taxon>Formicoidea</taxon>
        <taxon>Formicidae</taxon>
        <taxon>Myrmicinae</taxon>
        <taxon>Temnothorax</taxon>
    </lineage>
</organism>
<accession>A0A4S2JBZ6</accession>
<keyword evidence="3" id="KW-1185">Reference proteome</keyword>
<name>A0A4S2JBZ6_9HYME</name>